<protein>
    <submittedName>
        <fullName evidence="2">Uncharacterized protein</fullName>
    </submittedName>
</protein>
<sequence length="319" mass="35843">MSYSRPRSASAQGVPDPCSDVRDPRAAPARDLFLVRDNIRQLASADQGVPDQATKDVCDPIEATRSIPARVPFVSSSRLNSFGGPIQQSSNVKSLAIEKTVTIQPANKEQGVVFATTRIMEVESSIIVQEMNPADGIQYRVTTYKLDYDDATIPVIKLRSWALKEYKHYILAGGLTGRIRVFDCEELTEHMLSWKPFRINQFDRGVLKPVYALSNAARAHIHFFQRQIFSVQLWCRKMCESDVATRSSMTIYTMQPSRLSTPIYPNKVSSLKTSPKSLRTSDREISLLQGESLQACSPRCLRINFALVRNPFFKSQSSS</sequence>
<organism evidence="2 3">
    <name type="scientific">Brassica cretica</name>
    <name type="common">Mustard</name>
    <dbReference type="NCBI Taxonomy" id="69181"/>
    <lineage>
        <taxon>Eukaryota</taxon>
        <taxon>Viridiplantae</taxon>
        <taxon>Streptophyta</taxon>
        <taxon>Embryophyta</taxon>
        <taxon>Tracheophyta</taxon>
        <taxon>Spermatophyta</taxon>
        <taxon>Magnoliopsida</taxon>
        <taxon>eudicotyledons</taxon>
        <taxon>Gunneridae</taxon>
        <taxon>Pentapetalae</taxon>
        <taxon>rosids</taxon>
        <taxon>malvids</taxon>
        <taxon>Brassicales</taxon>
        <taxon>Brassicaceae</taxon>
        <taxon>Brassiceae</taxon>
        <taxon>Brassica</taxon>
    </lineage>
</organism>
<feature type="region of interest" description="Disordered" evidence="1">
    <location>
        <begin position="1"/>
        <end position="25"/>
    </location>
</feature>
<gene>
    <name evidence="2" type="ORF">DY000_02031279</name>
</gene>
<reference evidence="2 3" key="1">
    <citation type="journal article" date="2020" name="BMC Genomics">
        <title>Intraspecific diversification of the crop wild relative Brassica cretica Lam. using demographic model selection.</title>
        <authorList>
            <person name="Kioukis A."/>
            <person name="Michalopoulou V.A."/>
            <person name="Briers L."/>
            <person name="Pirintsos S."/>
            <person name="Studholme D.J."/>
            <person name="Pavlidis P."/>
            <person name="Sarris P.F."/>
        </authorList>
    </citation>
    <scope>NUCLEOTIDE SEQUENCE [LARGE SCALE GENOMIC DNA]</scope>
    <source>
        <strain evidence="3">cv. PFS-1207/04</strain>
    </source>
</reference>
<comment type="caution">
    <text evidence="2">The sequence shown here is derived from an EMBL/GenBank/DDBJ whole genome shotgun (WGS) entry which is preliminary data.</text>
</comment>
<evidence type="ECO:0000313" key="2">
    <source>
        <dbReference type="EMBL" id="KAF3579090.1"/>
    </source>
</evidence>
<evidence type="ECO:0000313" key="3">
    <source>
        <dbReference type="Proteomes" id="UP000266723"/>
    </source>
</evidence>
<dbReference type="Proteomes" id="UP000266723">
    <property type="component" value="Unassembled WGS sequence"/>
</dbReference>
<name>A0ABQ7DPL5_BRACR</name>
<evidence type="ECO:0000256" key="1">
    <source>
        <dbReference type="SAM" id="MobiDB-lite"/>
    </source>
</evidence>
<accession>A0ABQ7DPL5</accession>
<feature type="compositionally biased region" description="Polar residues" evidence="1">
    <location>
        <begin position="1"/>
        <end position="11"/>
    </location>
</feature>
<dbReference type="EMBL" id="QGKV02000649">
    <property type="protein sequence ID" value="KAF3579090.1"/>
    <property type="molecule type" value="Genomic_DNA"/>
</dbReference>
<proteinExistence type="predicted"/>
<keyword evidence="3" id="KW-1185">Reference proteome</keyword>